<proteinExistence type="predicted"/>
<reference evidence="1" key="2">
    <citation type="journal article" date="2015" name="Data Brief">
        <title>Shoot transcriptome of the giant reed, Arundo donax.</title>
        <authorList>
            <person name="Barrero R.A."/>
            <person name="Guerrero F.D."/>
            <person name="Moolhuijzen P."/>
            <person name="Goolsby J.A."/>
            <person name="Tidwell J."/>
            <person name="Bellgard S.E."/>
            <person name="Bellgard M.I."/>
        </authorList>
    </citation>
    <scope>NUCLEOTIDE SEQUENCE</scope>
    <source>
        <tissue evidence="1">Shoot tissue taken approximately 20 cm above the soil surface</tissue>
    </source>
</reference>
<accession>A0A0A9G954</accession>
<sequence>MILELNSTSLTDSSANGLLIPLDTAGACSNRIFGTLTL</sequence>
<evidence type="ECO:0000313" key="1">
    <source>
        <dbReference type="EMBL" id="JAE19081.1"/>
    </source>
</evidence>
<reference evidence="1" key="1">
    <citation type="submission" date="2014-09" db="EMBL/GenBank/DDBJ databases">
        <authorList>
            <person name="Magalhaes I.L.F."/>
            <person name="Oliveira U."/>
            <person name="Santos F.R."/>
            <person name="Vidigal T.H.D.A."/>
            <person name="Brescovit A.D."/>
            <person name="Santos A.J."/>
        </authorList>
    </citation>
    <scope>NUCLEOTIDE SEQUENCE</scope>
    <source>
        <tissue evidence="1">Shoot tissue taken approximately 20 cm above the soil surface</tissue>
    </source>
</reference>
<dbReference type="EMBL" id="GBRH01178815">
    <property type="protein sequence ID" value="JAE19081.1"/>
    <property type="molecule type" value="Transcribed_RNA"/>
</dbReference>
<protein>
    <submittedName>
        <fullName evidence="1">Similar to phosphoribosylformylglycinamidine synthase</fullName>
    </submittedName>
</protein>
<organism evidence="1">
    <name type="scientific">Arundo donax</name>
    <name type="common">Giant reed</name>
    <name type="synonym">Donax arundinaceus</name>
    <dbReference type="NCBI Taxonomy" id="35708"/>
    <lineage>
        <taxon>Eukaryota</taxon>
        <taxon>Viridiplantae</taxon>
        <taxon>Streptophyta</taxon>
        <taxon>Embryophyta</taxon>
        <taxon>Tracheophyta</taxon>
        <taxon>Spermatophyta</taxon>
        <taxon>Magnoliopsida</taxon>
        <taxon>Liliopsida</taxon>
        <taxon>Poales</taxon>
        <taxon>Poaceae</taxon>
        <taxon>PACMAD clade</taxon>
        <taxon>Arundinoideae</taxon>
        <taxon>Arundineae</taxon>
        <taxon>Arundo</taxon>
    </lineage>
</organism>
<dbReference type="AlphaFoldDB" id="A0A0A9G954"/>
<name>A0A0A9G954_ARUDO</name>